<dbReference type="InterPro" id="IPR057326">
    <property type="entry name" value="KR_dom"/>
</dbReference>
<gene>
    <name evidence="4" type="ORF">GCM10017161_04580</name>
</gene>
<dbReference type="PROSITE" id="PS00061">
    <property type="entry name" value="ADH_SHORT"/>
    <property type="match status" value="1"/>
</dbReference>
<dbReference type="PRINTS" id="PR00080">
    <property type="entry name" value="SDRFAMILY"/>
</dbReference>
<dbReference type="GO" id="GO:0048038">
    <property type="term" value="F:quinone binding"/>
    <property type="evidence" value="ECO:0007669"/>
    <property type="project" value="TreeGrafter"/>
</dbReference>
<dbReference type="SMART" id="SM00822">
    <property type="entry name" value="PKS_KR"/>
    <property type="match status" value="1"/>
</dbReference>
<dbReference type="EMBL" id="BNCK01000001">
    <property type="protein sequence ID" value="GHF80385.1"/>
    <property type="molecule type" value="Genomic_DNA"/>
</dbReference>
<name>A0A919EHF3_9GAMM</name>
<reference evidence="4" key="1">
    <citation type="journal article" date="2014" name="Int. J. Syst. Evol. Microbiol.">
        <title>Complete genome sequence of Corynebacterium casei LMG S-19264T (=DSM 44701T), isolated from a smear-ripened cheese.</title>
        <authorList>
            <consortium name="US DOE Joint Genome Institute (JGI-PGF)"/>
            <person name="Walter F."/>
            <person name="Albersmeier A."/>
            <person name="Kalinowski J."/>
            <person name="Ruckert C."/>
        </authorList>
    </citation>
    <scope>NUCLEOTIDE SEQUENCE</scope>
    <source>
        <strain evidence="4">KCTC 42731</strain>
    </source>
</reference>
<dbReference type="InterPro" id="IPR002347">
    <property type="entry name" value="SDR_fam"/>
</dbReference>
<accession>A0A919EHF3</accession>
<dbReference type="Gene3D" id="3.40.50.720">
    <property type="entry name" value="NAD(P)-binding Rossmann-like Domain"/>
    <property type="match status" value="1"/>
</dbReference>
<comment type="caution">
    <text evidence="4">The sequence shown here is derived from an EMBL/GenBank/DDBJ whole genome shotgun (WGS) entry which is preliminary data.</text>
</comment>
<dbReference type="AlphaFoldDB" id="A0A919EHF3"/>
<dbReference type="InterPro" id="IPR036291">
    <property type="entry name" value="NAD(P)-bd_dom_sf"/>
</dbReference>
<evidence type="ECO:0000256" key="1">
    <source>
        <dbReference type="ARBA" id="ARBA00006484"/>
    </source>
</evidence>
<dbReference type="InterPro" id="IPR020904">
    <property type="entry name" value="Sc_DH/Rdtase_CS"/>
</dbReference>
<dbReference type="RefSeq" id="WP_189767088.1">
    <property type="nucleotide sequence ID" value="NZ_BNCK01000001.1"/>
</dbReference>
<dbReference type="Pfam" id="PF13561">
    <property type="entry name" value="adh_short_C2"/>
    <property type="match status" value="1"/>
</dbReference>
<protein>
    <submittedName>
        <fullName evidence="4">3-oxoacyl-ACP reductase</fullName>
    </submittedName>
</protein>
<proteinExistence type="inferred from homology"/>
<dbReference type="GO" id="GO:0006633">
    <property type="term" value="P:fatty acid biosynthetic process"/>
    <property type="evidence" value="ECO:0007669"/>
    <property type="project" value="TreeGrafter"/>
</dbReference>
<keyword evidence="2" id="KW-0560">Oxidoreductase</keyword>
<evidence type="ECO:0000313" key="5">
    <source>
        <dbReference type="Proteomes" id="UP000623842"/>
    </source>
</evidence>
<dbReference type="SUPFAM" id="SSF51735">
    <property type="entry name" value="NAD(P)-binding Rossmann-fold domains"/>
    <property type="match status" value="1"/>
</dbReference>
<evidence type="ECO:0000256" key="2">
    <source>
        <dbReference type="ARBA" id="ARBA00023002"/>
    </source>
</evidence>
<evidence type="ECO:0000259" key="3">
    <source>
        <dbReference type="SMART" id="SM00822"/>
    </source>
</evidence>
<comment type="similarity">
    <text evidence="1">Belongs to the short-chain dehydrogenases/reductases (SDR) family.</text>
</comment>
<dbReference type="PANTHER" id="PTHR42760:SF133">
    <property type="entry name" value="3-OXOACYL-[ACYL-CARRIER-PROTEIN] REDUCTASE"/>
    <property type="match status" value="1"/>
</dbReference>
<dbReference type="PANTHER" id="PTHR42760">
    <property type="entry name" value="SHORT-CHAIN DEHYDROGENASES/REDUCTASES FAMILY MEMBER"/>
    <property type="match status" value="1"/>
</dbReference>
<sequence length="243" mass="25821">MDNVLVTGAYGGIGTAVCRAYAKLGAHLIIVGRDLDKLNTLKKSLESEFSASTTMQCIDLNQPEQINAMCNTLRKQVGSIDVMVHCAGMMHEAPLMMTRPEEITDLVSTNIISSIQVTQAISKLMIRQKKGAITLMSSIVAKQGAAGQSVYCASKAAIDGLVVSLAQELGALNIRVNAIAPGFIETPLVAHYDDEQRKSLTSKVALKRLGTPNDIAKVACFLSSPAASYITGQIISVDGGLRL</sequence>
<dbReference type="Proteomes" id="UP000623842">
    <property type="component" value="Unassembled WGS sequence"/>
</dbReference>
<keyword evidence="5" id="KW-1185">Reference proteome</keyword>
<reference evidence="4" key="2">
    <citation type="submission" date="2020-09" db="EMBL/GenBank/DDBJ databases">
        <authorList>
            <person name="Sun Q."/>
            <person name="Kim S."/>
        </authorList>
    </citation>
    <scope>NUCLEOTIDE SEQUENCE</scope>
    <source>
        <strain evidence="4">KCTC 42731</strain>
    </source>
</reference>
<evidence type="ECO:0000313" key="4">
    <source>
        <dbReference type="EMBL" id="GHF80385.1"/>
    </source>
</evidence>
<dbReference type="PRINTS" id="PR00081">
    <property type="entry name" value="GDHRDH"/>
</dbReference>
<organism evidence="4 5">
    <name type="scientific">Thalassotalea marina</name>
    <dbReference type="NCBI Taxonomy" id="1673741"/>
    <lineage>
        <taxon>Bacteria</taxon>
        <taxon>Pseudomonadati</taxon>
        <taxon>Pseudomonadota</taxon>
        <taxon>Gammaproteobacteria</taxon>
        <taxon>Alteromonadales</taxon>
        <taxon>Colwelliaceae</taxon>
        <taxon>Thalassotalea</taxon>
    </lineage>
</organism>
<dbReference type="FunFam" id="3.40.50.720:FF:000173">
    <property type="entry name" value="3-oxoacyl-[acyl-carrier protein] reductase"/>
    <property type="match status" value="1"/>
</dbReference>
<feature type="domain" description="Ketoreductase" evidence="3">
    <location>
        <begin position="2"/>
        <end position="182"/>
    </location>
</feature>
<dbReference type="GO" id="GO:0016616">
    <property type="term" value="F:oxidoreductase activity, acting on the CH-OH group of donors, NAD or NADP as acceptor"/>
    <property type="evidence" value="ECO:0007669"/>
    <property type="project" value="TreeGrafter"/>
</dbReference>